<dbReference type="Gene3D" id="3.40.50.2300">
    <property type="match status" value="1"/>
</dbReference>
<organism evidence="10 11">
    <name type="scientific">Merismopedia glauca CCAP 1448/3</name>
    <dbReference type="NCBI Taxonomy" id="1296344"/>
    <lineage>
        <taxon>Bacteria</taxon>
        <taxon>Bacillati</taxon>
        <taxon>Cyanobacteriota</taxon>
        <taxon>Cyanophyceae</taxon>
        <taxon>Synechococcales</taxon>
        <taxon>Merismopediaceae</taxon>
        <taxon>Merismopedia</taxon>
    </lineage>
</organism>
<dbReference type="Gene3D" id="1.10.287.130">
    <property type="match status" value="1"/>
</dbReference>
<dbReference type="FunFam" id="3.30.565.10:FF:000006">
    <property type="entry name" value="Sensor histidine kinase WalK"/>
    <property type="match status" value="1"/>
</dbReference>
<dbReference type="PANTHER" id="PTHR43711:SF26">
    <property type="entry name" value="SENSOR HISTIDINE KINASE RCSC"/>
    <property type="match status" value="1"/>
</dbReference>
<dbReference type="InterPro" id="IPR003661">
    <property type="entry name" value="HisK_dim/P_dom"/>
</dbReference>
<reference evidence="10 11" key="1">
    <citation type="submission" date="2018-02" db="EMBL/GenBank/DDBJ databases">
        <authorList>
            <person name="Cohen D.B."/>
            <person name="Kent A.D."/>
        </authorList>
    </citation>
    <scope>NUCLEOTIDE SEQUENCE [LARGE SCALE GENOMIC DNA]</scope>
    <source>
        <strain evidence="10 11">CCAP 1448/3</strain>
    </source>
</reference>
<evidence type="ECO:0000313" key="10">
    <source>
        <dbReference type="EMBL" id="PSB05303.1"/>
    </source>
</evidence>
<dbReference type="CDD" id="cd00082">
    <property type="entry name" value="HisKA"/>
    <property type="match status" value="1"/>
</dbReference>
<dbReference type="RefSeq" id="WP_106286687.1">
    <property type="nucleotide sequence ID" value="NZ_CAWNTC010000090.1"/>
</dbReference>
<evidence type="ECO:0000259" key="9">
    <source>
        <dbReference type="PROSITE" id="PS50110"/>
    </source>
</evidence>
<dbReference type="SMART" id="SM00388">
    <property type="entry name" value="HisKA"/>
    <property type="match status" value="1"/>
</dbReference>
<dbReference type="GO" id="GO:0000155">
    <property type="term" value="F:phosphorelay sensor kinase activity"/>
    <property type="evidence" value="ECO:0007669"/>
    <property type="project" value="InterPro"/>
</dbReference>
<keyword evidence="4" id="KW-0808">Transferase</keyword>
<evidence type="ECO:0000256" key="4">
    <source>
        <dbReference type="ARBA" id="ARBA00022679"/>
    </source>
</evidence>
<dbReference type="PROSITE" id="PS50110">
    <property type="entry name" value="RESPONSE_REGULATORY"/>
    <property type="match status" value="1"/>
</dbReference>
<dbReference type="InterPro" id="IPR005467">
    <property type="entry name" value="His_kinase_dom"/>
</dbReference>
<comment type="caution">
    <text evidence="10">The sequence shown here is derived from an EMBL/GenBank/DDBJ whole genome shotgun (WGS) entry which is preliminary data.</text>
</comment>
<dbReference type="PANTHER" id="PTHR43711">
    <property type="entry name" value="TWO-COMPONENT HISTIDINE KINASE"/>
    <property type="match status" value="1"/>
</dbReference>
<dbReference type="SUPFAM" id="SSF47384">
    <property type="entry name" value="Homodimeric domain of signal transducing histidine kinase"/>
    <property type="match status" value="1"/>
</dbReference>
<keyword evidence="11" id="KW-1185">Reference proteome</keyword>
<dbReference type="InterPro" id="IPR036890">
    <property type="entry name" value="HATPase_C_sf"/>
</dbReference>
<dbReference type="InterPro" id="IPR036097">
    <property type="entry name" value="HisK_dim/P_sf"/>
</dbReference>
<dbReference type="Pfam" id="PF00512">
    <property type="entry name" value="HisKA"/>
    <property type="match status" value="1"/>
</dbReference>
<keyword evidence="5 10" id="KW-0418">Kinase</keyword>
<dbReference type="SUPFAM" id="SSF55874">
    <property type="entry name" value="ATPase domain of HSP90 chaperone/DNA topoisomerase II/histidine kinase"/>
    <property type="match status" value="1"/>
</dbReference>
<feature type="modified residue" description="4-aspartylphosphate" evidence="7">
    <location>
        <position position="51"/>
    </location>
</feature>
<dbReference type="PROSITE" id="PS50109">
    <property type="entry name" value="HIS_KIN"/>
    <property type="match status" value="1"/>
</dbReference>
<keyword evidence="6" id="KW-0902">Two-component regulatory system</keyword>
<dbReference type="InterPro" id="IPR011006">
    <property type="entry name" value="CheY-like_superfamily"/>
</dbReference>
<dbReference type="InterPro" id="IPR001789">
    <property type="entry name" value="Sig_transdc_resp-reg_receiver"/>
</dbReference>
<dbReference type="Proteomes" id="UP000238762">
    <property type="component" value="Unassembled WGS sequence"/>
</dbReference>
<dbReference type="EC" id="2.7.13.3" evidence="2"/>
<reference evidence="10 11" key="2">
    <citation type="submission" date="2018-03" db="EMBL/GenBank/DDBJ databases">
        <title>The ancient ancestry and fast evolution of plastids.</title>
        <authorList>
            <person name="Moore K.R."/>
            <person name="Magnabosco C."/>
            <person name="Momper L."/>
            <person name="Gold D.A."/>
            <person name="Bosak T."/>
            <person name="Fournier G.P."/>
        </authorList>
    </citation>
    <scope>NUCLEOTIDE SEQUENCE [LARGE SCALE GENOMIC DNA]</scope>
    <source>
        <strain evidence="10 11">CCAP 1448/3</strain>
    </source>
</reference>
<dbReference type="InterPro" id="IPR003594">
    <property type="entry name" value="HATPase_dom"/>
</dbReference>
<dbReference type="InterPro" id="IPR004358">
    <property type="entry name" value="Sig_transdc_His_kin-like_C"/>
</dbReference>
<dbReference type="SMART" id="SM00387">
    <property type="entry name" value="HATPase_c"/>
    <property type="match status" value="1"/>
</dbReference>
<accession>A0A2T1CAV9</accession>
<comment type="catalytic activity">
    <reaction evidence="1">
        <text>ATP + protein L-histidine = ADP + protein N-phospho-L-histidine.</text>
        <dbReference type="EC" id="2.7.13.3"/>
    </reaction>
</comment>
<dbReference type="EMBL" id="PVWJ01000001">
    <property type="protein sequence ID" value="PSB05303.1"/>
    <property type="molecule type" value="Genomic_DNA"/>
</dbReference>
<dbReference type="OrthoDB" id="437650at2"/>
<evidence type="ECO:0000259" key="8">
    <source>
        <dbReference type="PROSITE" id="PS50109"/>
    </source>
</evidence>
<proteinExistence type="predicted"/>
<evidence type="ECO:0000256" key="1">
    <source>
        <dbReference type="ARBA" id="ARBA00000085"/>
    </source>
</evidence>
<dbReference type="PRINTS" id="PR00344">
    <property type="entry name" value="BCTRLSENSOR"/>
</dbReference>
<dbReference type="CDD" id="cd00075">
    <property type="entry name" value="HATPase"/>
    <property type="match status" value="1"/>
</dbReference>
<protein>
    <recommendedName>
        <fullName evidence="2">histidine kinase</fullName>
        <ecNumber evidence="2">2.7.13.3</ecNumber>
    </recommendedName>
</protein>
<dbReference type="Pfam" id="PF02518">
    <property type="entry name" value="HATPase_c"/>
    <property type="match status" value="1"/>
</dbReference>
<feature type="domain" description="Response regulatory" evidence="9">
    <location>
        <begin position="3"/>
        <end position="117"/>
    </location>
</feature>
<dbReference type="InterPro" id="IPR050736">
    <property type="entry name" value="Sensor_HK_Regulatory"/>
</dbReference>
<evidence type="ECO:0000256" key="2">
    <source>
        <dbReference type="ARBA" id="ARBA00012438"/>
    </source>
</evidence>
<feature type="domain" description="Histidine kinase" evidence="8">
    <location>
        <begin position="146"/>
        <end position="362"/>
    </location>
</feature>
<evidence type="ECO:0000256" key="3">
    <source>
        <dbReference type="ARBA" id="ARBA00022553"/>
    </source>
</evidence>
<dbReference type="SUPFAM" id="SSF52172">
    <property type="entry name" value="CheY-like"/>
    <property type="match status" value="1"/>
</dbReference>
<evidence type="ECO:0000256" key="7">
    <source>
        <dbReference type="PROSITE-ProRule" id="PRU00169"/>
    </source>
</evidence>
<dbReference type="Gene3D" id="3.30.565.10">
    <property type="entry name" value="Histidine kinase-like ATPase, C-terminal domain"/>
    <property type="match status" value="1"/>
</dbReference>
<evidence type="ECO:0000256" key="5">
    <source>
        <dbReference type="ARBA" id="ARBA00022777"/>
    </source>
</evidence>
<name>A0A2T1CAV9_9CYAN</name>
<sequence length="364" mass="40821">MSAILLLVDQKENRRILAQWLAGRYQAIALEPNSIDELEALNFAFDLCILDGTALNRLWDWVRSRKASEEPVFLPFLLITPRQDINLATRYLWQGVDELLLSPVEKVELQARLEILLRTRQLSRSLEAANVQLQDLNQLKSQFISIASHEFRNPLNMISGSAGVLERSAATISPERQTQLFGFIKSAVKKMVALLDDVLVVTRGELGEQKLNLATRDLTALCQQITQEMKIADINYHQIEFTCNGDLQNARVDEKLLRHILLNLLSNAIKYSPPGEIVSFAVTGVNQKAIFSIEDRGIGIPKADLVRLFEPFHRASNVREIAGTGLGLAIVKQAVERHKGTIEVSSQVNVGTTFTVEIPIEYND</sequence>
<keyword evidence="3 7" id="KW-0597">Phosphoprotein</keyword>
<evidence type="ECO:0000313" key="11">
    <source>
        <dbReference type="Proteomes" id="UP000238762"/>
    </source>
</evidence>
<gene>
    <name evidence="10" type="ORF">C7B64_00425</name>
</gene>
<evidence type="ECO:0000256" key="6">
    <source>
        <dbReference type="ARBA" id="ARBA00023012"/>
    </source>
</evidence>
<dbReference type="AlphaFoldDB" id="A0A2T1CAV9"/>